<dbReference type="InterPro" id="IPR027277">
    <property type="entry name" value="NadC/ModD"/>
</dbReference>
<keyword evidence="3" id="KW-1185">Reference proteome</keyword>
<evidence type="ECO:0000313" key="3">
    <source>
        <dbReference type="Proteomes" id="UP000000536"/>
    </source>
</evidence>
<dbReference type="GeneID" id="78447234"/>
<dbReference type="InterPro" id="IPR013785">
    <property type="entry name" value="Aldolase_TIM"/>
</dbReference>
<name>Q5JG77_THEKO</name>
<proteinExistence type="predicted"/>
<dbReference type="Gene3D" id="3.90.1170.20">
    <property type="entry name" value="Quinolinate phosphoribosyl transferase, N-terminal domain"/>
    <property type="match status" value="1"/>
</dbReference>
<accession>Q5JG77</accession>
<dbReference type="EnsemblBacteria" id="BAD84909">
    <property type="protein sequence ID" value="BAD84909"/>
    <property type="gene ID" value="TK0720"/>
</dbReference>
<protein>
    <recommendedName>
        <fullName evidence="1">Quinolinate phosphoribosyl transferase N-terminal domain-containing protein</fullName>
    </recommendedName>
</protein>
<sequence length="133" mass="15111">MEIVSRKEGIAAFTEGLSSFLFSLSLNVRFLPSGSEFKAGSTLLHAEGDLETLFKVWRVSQTFLSITCAIVTETRRLVERARKANPDVVIATTRKAYPEKFVEVREYHRALISRNSTRRLKNRVVLPKGVIKR</sequence>
<dbReference type="SUPFAM" id="SSF54675">
    <property type="entry name" value="Nicotinate/Quinolinate PRTase N-terminal domain-like"/>
    <property type="match status" value="1"/>
</dbReference>
<dbReference type="STRING" id="69014.TK0720"/>
<dbReference type="EMBL" id="AP006878">
    <property type="protein sequence ID" value="BAD84909.1"/>
    <property type="molecule type" value="Genomic_DNA"/>
</dbReference>
<dbReference type="PANTHER" id="PTHR32179">
    <property type="entry name" value="NICOTINATE-NUCLEOTIDE PYROPHOSPHORYLASE [CARBOXYLATING]"/>
    <property type="match status" value="1"/>
</dbReference>
<dbReference type="InParanoid" id="Q5JG77"/>
<organism evidence="2 3">
    <name type="scientific">Thermococcus kodakarensis (strain ATCC BAA-918 / JCM 12380 / KOD1)</name>
    <name type="common">Pyrococcus kodakaraensis (strain KOD1)</name>
    <dbReference type="NCBI Taxonomy" id="69014"/>
    <lineage>
        <taxon>Archaea</taxon>
        <taxon>Methanobacteriati</taxon>
        <taxon>Methanobacteriota</taxon>
        <taxon>Thermococci</taxon>
        <taxon>Thermococcales</taxon>
        <taxon>Thermococcaceae</taxon>
        <taxon>Thermococcus</taxon>
    </lineage>
</organism>
<dbReference type="eggNOG" id="arCOG01483">
    <property type="taxonomic scope" value="Archaea"/>
</dbReference>
<dbReference type="Proteomes" id="UP000000536">
    <property type="component" value="Chromosome"/>
</dbReference>
<dbReference type="PANTHER" id="PTHR32179:SF3">
    <property type="entry name" value="NICOTINATE-NUCLEOTIDE PYROPHOSPHORYLASE [CARBOXYLATING]"/>
    <property type="match status" value="1"/>
</dbReference>
<evidence type="ECO:0000259" key="1">
    <source>
        <dbReference type="Pfam" id="PF02749"/>
    </source>
</evidence>
<dbReference type="PhylomeDB" id="Q5JG77"/>
<dbReference type="GO" id="GO:0016763">
    <property type="term" value="F:pentosyltransferase activity"/>
    <property type="evidence" value="ECO:0007669"/>
    <property type="project" value="InterPro"/>
</dbReference>
<dbReference type="KEGG" id="tko:TK0720"/>
<dbReference type="Gene3D" id="3.20.20.70">
    <property type="entry name" value="Aldolase class I"/>
    <property type="match status" value="1"/>
</dbReference>
<dbReference type="RefSeq" id="WP_011249671.1">
    <property type="nucleotide sequence ID" value="NC_006624.1"/>
</dbReference>
<dbReference type="Pfam" id="PF02749">
    <property type="entry name" value="QRPTase_N"/>
    <property type="match status" value="1"/>
</dbReference>
<reference evidence="2 3" key="1">
    <citation type="journal article" date="2005" name="Genome Res.">
        <title>Complete genome sequence of the hyperthermophilic archaeon Thermococcus kodakaraensis KOD1 and comparison with Pyrococcus genomes.</title>
        <authorList>
            <person name="Fukui T."/>
            <person name="Atomi H."/>
            <person name="Kanai T."/>
            <person name="Matsumi R."/>
            <person name="Fujiwara S."/>
            <person name="Imanaka T."/>
        </authorList>
    </citation>
    <scope>NUCLEOTIDE SEQUENCE [LARGE SCALE GENOMIC DNA]</scope>
    <source>
        <strain evidence="3">ATCC BAA-918 / JCM 12380 / KOD1</strain>
    </source>
</reference>
<dbReference type="InterPro" id="IPR037128">
    <property type="entry name" value="Quinolinate_PRibosylTase_N_sf"/>
</dbReference>
<dbReference type="InterPro" id="IPR022412">
    <property type="entry name" value="Quinolinate_PRibosylTrfase_N"/>
</dbReference>
<dbReference type="AlphaFoldDB" id="Q5JG77"/>
<evidence type="ECO:0000313" key="2">
    <source>
        <dbReference type="EMBL" id="BAD84909.1"/>
    </source>
</evidence>
<gene>
    <name evidence="2" type="ordered locus">TK0720</name>
</gene>
<feature type="domain" description="Quinolinate phosphoribosyl transferase N-terminal" evidence="1">
    <location>
        <begin position="1"/>
        <end position="66"/>
    </location>
</feature>
<dbReference type="HOGENOM" id="CLU_1902043_0_0_2"/>